<name>A0A0E9RKH2_ANGAN</name>
<proteinExistence type="predicted"/>
<organism evidence="1">
    <name type="scientific">Anguilla anguilla</name>
    <name type="common">European freshwater eel</name>
    <name type="synonym">Muraena anguilla</name>
    <dbReference type="NCBI Taxonomy" id="7936"/>
    <lineage>
        <taxon>Eukaryota</taxon>
        <taxon>Metazoa</taxon>
        <taxon>Chordata</taxon>
        <taxon>Craniata</taxon>
        <taxon>Vertebrata</taxon>
        <taxon>Euteleostomi</taxon>
        <taxon>Actinopterygii</taxon>
        <taxon>Neopterygii</taxon>
        <taxon>Teleostei</taxon>
        <taxon>Anguilliformes</taxon>
        <taxon>Anguillidae</taxon>
        <taxon>Anguilla</taxon>
    </lineage>
</organism>
<accession>A0A0E9RKH2</accession>
<reference evidence="1" key="2">
    <citation type="journal article" date="2015" name="Fish Shellfish Immunol.">
        <title>Early steps in the European eel (Anguilla anguilla)-Vibrio vulnificus interaction in the gills: Role of the RtxA13 toxin.</title>
        <authorList>
            <person name="Callol A."/>
            <person name="Pajuelo D."/>
            <person name="Ebbesson L."/>
            <person name="Teles M."/>
            <person name="MacKenzie S."/>
            <person name="Amaro C."/>
        </authorList>
    </citation>
    <scope>NUCLEOTIDE SEQUENCE</scope>
</reference>
<sequence>MLPAPVWPKFEKKTKNKTQSLQLKYIFCVLIIVLRLSDYHTLLHNPCLSSNFPSTCRFTN</sequence>
<dbReference type="AlphaFoldDB" id="A0A0E9RKH2"/>
<reference evidence="1" key="1">
    <citation type="submission" date="2014-11" db="EMBL/GenBank/DDBJ databases">
        <authorList>
            <person name="Amaro Gonzalez C."/>
        </authorList>
    </citation>
    <scope>NUCLEOTIDE SEQUENCE</scope>
</reference>
<protein>
    <submittedName>
        <fullName evidence="1">Uncharacterized protein</fullName>
    </submittedName>
</protein>
<dbReference type="EMBL" id="GBXM01079290">
    <property type="protein sequence ID" value="JAH29287.1"/>
    <property type="molecule type" value="Transcribed_RNA"/>
</dbReference>
<evidence type="ECO:0000313" key="1">
    <source>
        <dbReference type="EMBL" id="JAH29287.1"/>
    </source>
</evidence>